<dbReference type="Proteomes" id="UP000294829">
    <property type="component" value="Unassembled WGS sequence"/>
</dbReference>
<dbReference type="InterPro" id="IPR021847">
    <property type="entry name" value="DUF3443"/>
</dbReference>
<proteinExistence type="predicted"/>
<accession>A0A4R5W1J5</accession>
<dbReference type="EMBL" id="SMYL01000004">
    <property type="protein sequence ID" value="TDK66061.1"/>
    <property type="molecule type" value="Genomic_DNA"/>
</dbReference>
<name>A0A4R5W1J5_9BURK</name>
<dbReference type="RefSeq" id="WP_133328278.1">
    <property type="nucleotide sequence ID" value="NZ_SMYL01000004.1"/>
</dbReference>
<dbReference type="InterPro" id="IPR010916">
    <property type="entry name" value="TonB_box_CS"/>
</dbReference>
<keyword evidence="1" id="KW-0732">Signal</keyword>
<dbReference type="AlphaFoldDB" id="A0A4R5W1J5"/>
<dbReference type="OrthoDB" id="5289858at2"/>
<evidence type="ECO:0000256" key="1">
    <source>
        <dbReference type="SAM" id="SignalP"/>
    </source>
</evidence>
<reference evidence="2 3" key="1">
    <citation type="submission" date="2019-03" db="EMBL/GenBank/DDBJ databases">
        <title>Sapientia aquatica gen. nov., sp. nov., isolated from a crater lake.</title>
        <authorList>
            <person name="Felfoldi T."/>
            <person name="Szabo A."/>
            <person name="Toth E."/>
            <person name="Schumann P."/>
            <person name="Keki Z."/>
            <person name="Marialigeti K."/>
            <person name="Mathe I."/>
        </authorList>
    </citation>
    <scope>NUCLEOTIDE SEQUENCE [LARGE SCALE GENOMIC DNA]</scope>
    <source>
        <strain evidence="2 3">SA-152</strain>
    </source>
</reference>
<evidence type="ECO:0000313" key="3">
    <source>
        <dbReference type="Proteomes" id="UP000294829"/>
    </source>
</evidence>
<evidence type="ECO:0000313" key="2">
    <source>
        <dbReference type="EMBL" id="TDK66061.1"/>
    </source>
</evidence>
<dbReference type="Pfam" id="PF11925">
    <property type="entry name" value="DUF3443"/>
    <property type="match status" value="1"/>
</dbReference>
<dbReference type="PROSITE" id="PS51257">
    <property type="entry name" value="PROKAR_LIPOPROTEIN"/>
    <property type="match status" value="1"/>
</dbReference>
<feature type="signal peptide" evidence="1">
    <location>
        <begin position="1"/>
        <end position="20"/>
    </location>
</feature>
<keyword evidence="3" id="KW-1185">Reference proteome</keyword>
<sequence>MNKYAWILIACGLIAGCGGGGGGSSSSTPTPTPTPPATSFTVGGTVTGLNGSVSLQNNSGDTITVSANGSFTFPTALSSGGQYSVTATNVLPNYYTCSVANGTGSVASANVSNVAVSCALVPQVAMACGGATSIGTGNVAPLVIDGFPCAAGGTAGAANNANVPYVTVKICAPGSTTNCQIIDHVSVDTGSSGIRMAAAALPASLQPGSNGLPLVAGSTAGHSLTECEIYVSSYVYGPVVSADIYIAGKQVKNANMQVFGASGYTPPTSCIGQGGAETDTIQAFGGNGLIGVGFDLLDQGDFYDCQNSAINTCSPTPISAYAGVPNIVPQFSSDNNGVVIALPSVSSAGLSSPVVGTLTFGVSTQANNTPAASTVAIVNDNTGSFQTQIGGTWNPAYIDSGTFVMFFNDPAANLALCTSNANSGFYCPATPVTVPLIVANAGSKVTAGTFNYQVGNADQINTVSAMAFSNIAGQTSGSSTLSNGSYVAYGLSFFYGREMYFLFNSKTAPGTGLGGTAATTVTGPINGIH</sequence>
<gene>
    <name evidence="2" type="ORF">E2I14_10750</name>
</gene>
<dbReference type="PROSITE" id="PS00430">
    <property type="entry name" value="TONB_DEPENDENT_REC_1"/>
    <property type="match status" value="1"/>
</dbReference>
<organism evidence="2 3">
    <name type="scientific">Sapientia aquatica</name>
    <dbReference type="NCBI Taxonomy" id="1549640"/>
    <lineage>
        <taxon>Bacteria</taxon>
        <taxon>Pseudomonadati</taxon>
        <taxon>Pseudomonadota</taxon>
        <taxon>Betaproteobacteria</taxon>
        <taxon>Burkholderiales</taxon>
        <taxon>Oxalobacteraceae</taxon>
        <taxon>Sapientia</taxon>
    </lineage>
</organism>
<protein>
    <submittedName>
        <fullName evidence="2">DUF3443 family protein</fullName>
    </submittedName>
</protein>
<comment type="caution">
    <text evidence="2">The sequence shown here is derived from an EMBL/GenBank/DDBJ whole genome shotgun (WGS) entry which is preliminary data.</text>
</comment>
<feature type="chain" id="PRO_5020928566" evidence="1">
    <location>
        <begin position="21"/>
        <end position="529"/>
    </location>
</feature>